<keyword evidence="3" id="KW-1185">Reference proteome</keyword>
<dbReference type="EMBL" id="JAGMVJ010000015">
    <property type="protein sequence ID" value="KAH7080668.1"/>
    <property type="molecule type" value="Genomic_DNA"/>
</dbReference>
<dbReference type="Proteomes" id="UP000813461">
    <property type="component" value="Unassembled WGS sequence"/>
</dbReference>
<reference evidence="2" key="1">
    <citation type="journal article" date="2021" name="Nat. Commun.">
        <title>Genetic determinants of endophytism in the Arabidopsis root mycobiome.</title>
        <authorList>
            <person name="Mesny F."/>
            <person name="Miyauchi S."/>
            <person name="Thiergart T."/>
            <person name="Pickel B."/>
            <person name="Atanasova L."/>
            <person name="Karlsson M."/>
            <person name="Huettel B."/>
            <person name="Barry K.W."/>
            <person name="Haridas S."/>
            <person name="Chen C."/>
            <person name="Bauer D."/>
            <person name="Andreopoulos W."/>
            <person name="Pangilinan J."/>
            <person name="LaButti K."/>
            <person name="Riley R."/>
            <person name="Lipzen A."/>
            <person name="Clum A."/>
            <person name="Drula E."/>
            <person name="Henrissat B."/>
            <person name="Kohler A."/>
            <person name="Grigoriev I.V."/>
            <person name="Martin F.M."/>
            <person name="Hacquard S."/>
        </authorList>
    </citation>
    <scope>NUCLEOTIDE SEQUENCE</scope>
    <source>
        <strain evidence="2">MPI-SDFR-AT-0120</strain>
    </source>
</reference>
<keyword evidence="1" id="KW-1133">Transmembrane helix</keyword>
<evidence type="ECO:0000313" key="3">
    <source>
        <dbReference type="Proteomes" id="UP000813461"/>
    </source>
</evidence>
<gene>
    <name evidence="2" type="ORF">FB567DRAFT_109727</name>
</gene>
<feature type="transmembrane region" description="Helical" evidence="1">
    <location>
        <begin position="644"/>
        <end position="667"/>
    </location>
</feature>
<organism evidence="2 3">
    <name type="scientific">Paraphoma chrysanthemicola</name>
    <dbReference type="NCBI Taxonomy" id="798071"/>
    <lineage>
        <taxon>Eukaryota</taxon>
        <taxon>Fungi</taxon>
        <taxon>Dikarya</taxon>
        <taxon>Ascomycota</taxon>
        <taxon>Pezizomycotina</taxon>
        <taxon>Dothideomycetes</taxon>
        <taxon>Pleosporomycetidae</taxon>
        <taxon>Pleosporales</taxon>
        <taxon>Pleosporineae</taxon>
        <taxon>Phaeosphaeriaceae</taxon>
        <taxon>Paraphoma</taxon>
    </lineage>
</organism>
<feature type="transmembrane region" description="Helical" evidence="1">
    <location>
        <begin position="55"/>
        <end position="79"/>
    </location>
</feature>
<feature type="transmembrane region" description="Helical" evidence="1">
    <location>
        <begin position="176"/>
        <end position="194"/>
    </location>
</feature>
<evidence type="ECO:0000313" key="2">
    <source>
        <dbReference type="EMBL" id="KAH7080668.1"/>
    </source>
</evidence>
<protein>
    <submittedName>
        <fullName evidence="2">Uncharacterized protein</fullName>
    </submittedName>
</protein>
<name>A0A8K0VVC6_9PLEO</name>
<evidence type="ECO:0000256" key="1">
    <source>
        <dbReference type="SAM" id="Phobius"/>
    </source>
</evidence>
<dbReference type="OrthoDB" id="5287717at2759"/>
<accession>A0A8K0VVC6</accession>
<comment type="caution">
    <text evidence="2">The sequence shown here is derived from an EMBL/GenBank/DDBJ whole genome shotgun (WGS) entry which is preliminary data.</text>
</comment>
<proteinExistence type="predicted"/>
<feature type="transmembrane region" description="Helical" evidence="1">
    <location>
        <begin position="99"/>
        <end position="119"/>
    </location>
</feature>
<keyword evidence="1" id="KW-0812">Transmembrane</keyword>
<sequence>MRYSTQYNVLNDENDLQLQEYQSVHTLKQAPGSTEEVVPKISEYEQAGGHRLRRFWWRAFVGVFGPIIVTAYFITLWRVYLEPIDPESSVAFGPPGATWIFYSWFVVGVIGLNLSMYGMEGVEAAMLMEPHWQAGDAMKLMMHADNTWSGPGGWMKTLKRVWQTGRGRGQIQLPSALWFLLTLPSMFVFTAYPLSGLTMEMTAGFLHGASGGIGPMVTGFSYANFNERNMGDAFAGARVTWTNALDARVSGHGAVYTPAGFDRSQHAFLQKLPTIFPKDDGMSNVFLAAQAENPIEGSVWGLLLQYNCSIVEKTTDLWILNNRNASAVRMSSTGYTSYQTEGGAQTIVVRNQTDNLMTNKWVDNMYAVMEMGYDTWPNKSSMDLLMKSDADAVFTKNTACYFNEASNVTGDYPNIDQEQVFEVLLWQTLLNISYGAADTPRPQYNFTLAHNLTELYAAYDYRGIPNANTPPSPQNTTAKLAPPPMSAIGIQCKAASSVGTAIINGKSSTYTSFVRTDTPINIQTARCAQRLTASVPSLVLPQFGQEWLSTLFSSAAAPPPLYASSVTSDEDVDAGYGYMVQLGYLQPEQLKKSMLRSYAAYAVQLMFNGGQGFTTRDGSHIGFRNPNVTEFVTGTVITRGVMPAAIPVGLFVAWALVASVLGMLYGFRRRWSAILDGYAMFRLGTEVDDGVKRRVGKWSNTLEVEECEGLREVPGLVGDVKSELAIGRIGLVWSHRAEKGKLYE</sequence>
<keyword evidence="1" id="KW-0472">Membrane</keyword>
<dbReference type="AlphaFoldDB" id="A0A8K0VVC6"/>